<dbReference type="InterPro" id="IPR000873">
    <property type="entry name" value="AMP-dep_synth/lig_dom"/>
</dbReference>
<dbReference type="FunFam" id="3.40.50.12780:FF:000012">
    <property type="entry name" value="Non-ribosomal peptide synthetase"/>
    <property type="match status" value="2"/>
</dbReference>
<dbReference type="SUPFAM" id="SSF56801">
    <property type="entry name" value="Acetyl-CoA synthetase-like"/>
    <property type="match status" value="2"/>
</dbReference>
<dbReference type="NCBIfam" id="TIGR01720">
    <property type="entry name" value="NRPS-para261"/>
    <property type="match status" value="1"/>
</dbReference>
<gene>
    <name evidence="8" type="ORF">SG35_031930</name>
</gene>
<dbReference type="GO" id="GO:0043041">
    <property type="term" value="P:amino acid activation for nonribosomal peptide biosynthetic process"/>
    <property type="evidence" value="ECO:0007669"/>
    <property type="project" value="TreeGrafter"/>
</dbReference>
<keyword evidence="3" id="KW-0596">Phosphopantetheine</keyword>
<protein>
    <submittedName>
        <fullName evidence="8">Non-ribosomal peptide synthetase</fullName>
    </submittedName>
</protein>
<evidence type="ECO:0000313" key="9">
    <source>
        <dbReference type="Proteomes" id="UP000032568"/>
    </source>
</evidence>
<reference evidence="8 9" key="2">
    <citation type="journal article" date="2022" name="Mar. Drugs">
        <title>Bioassay-Guided Fractionation Leads to the Detection of Cholic Acid Generated by the Rare Thalassomonas sp.</title>
        <authorList>
            <person name="Pheiffer F."/>
            <person name="Schneider Y.K."/>
            <person name="Hansen E.H."/>
            <person name="Andersen J.H."/>
            <person name="Isaksson J."/>
            <person name="Busche T."/>
            <person name="R C."/>
            <person name="Kalinowski J."/>
            <person name="Zyl L.V."/>
            <person name="Trindade M."/>
        </authorList>
    </citation>
    <scope>NUCLEOTIDE SEQUENCE [LARGE SCALE GENOMIC DNA]</scope>
    <source>
        <strain evidence="8 9">A5K-106</strain>
    </source>
</reference>
<dbReference type="SUPFAM" id="SSF47336">
    <property type="entry name" value="ACP-like"/>
    <property type="match status" value="2"/>
</dbReference>
<dbReference type="Pfam" id="PF00668">
    <property type="entry name" value="Condensation"/>
    <property type="match status" value="3"/>
</dbReference>
<dbReference type="RefSeq" id="WP_044836159.1">
    <property type="nucleotide sequence ID" value="NZ_CP059736.1"/>
</dbReference>
<dbReference type="Gene3D" id="1.10.1200.10">
    <property type="entry name" value="ACP-like"/>
    <property type="match status" value="2"/>
</dbReference>
<dbReference type="CDD" id="cd19534">
    <property type="entry name" value="E_NRPS"/>
    <property type="match status" value="1"/>
</dbReference>
<dbReference type="EMBL" id="CP059736">
    <property type="protein sequence ID" value="WDE02361.1"/>
    <property type="molecule type" value="Genomic_DNA"/>
</dbReference>
<dbReference type="Pfam" id="PF00550">
    <property type="entry name" value="PP-binding"/>
    <property type="match status" value="2"/>
</dbReference>
<dbReference type="GO" id="GO:0009239">
    <property type="term" value="P:enterobactin biosynthetic process"/>
    <property type="evidence" value="ECO:0007669"/>
    <property type="project" value="TreeGrafter"/>
</dbReference>
<name>A0AAE9YWA4_9GAMM</name>
<dbReference type="Pfam" id="PF13193">
    <property type="entry name" value="AMP-binding_C"/>
    <property type="match status" value="2"/>
</dbReference>
<feature type="domain" description="Carrier" evidence="7">
    <location>
        <begin position="2628"/>
        <end position="2705"/>
    </location>
</feature>
<keyword evidence="6" id="KW-0677">Repeat</keyword>
<dbReference type="InterPro" id="IPR023213">
    <property type="entry name" value="CAT-like_dom_sf"/>
</dbReference>
<dbReference type="PROSITE" id="PS00455">
    <property type="entry name" value="AMP_BINDING"/>
    <property type="match status" value="2"/>
</dbReference>
<dbReference type="InterPro" id="IPR006162">
    <property type="entry name" value="Ppantetheine_attach_site"/>
</dbReference>
<dbReference type="FunFam" id="3.30.300.30:FF:000015">
    <property type="entry name" value="Nonribosomal peptide synthase SidD"/>
    <property type="match status" value="1"/>
</dbReference>
<dbReference type="KEGG" id="tact:SG35_031930"/>
<proteinExistence type="inferred from homology"/>
<dbReference type="FunFam" id="3.30.300.30:FF:000010">
    <property type="entry name" value="Enterobactin synthetase component F"/>
    <property type="match status" value="1"/>
</dbReference>
<comment type="cofactor">
    <cofactor evidence="1">
        <name>pantetheine 4'-phosphate</name>
        <dbReference type="ChEBI" id="CHEBI:47942"/>
    </cofactor>
</comment>
<keyword evidence="9" id="KW-1185">Reference proteome</keyword>
<dbReference type="GO" id="GO:0009366">
    <property type="term" value="C:enterobactin synthetase complex"/>
    <property type="evidence" value="ECO:0007669"/>
    <property type="project" value="TreeGrafter"/>
</dbReference>
<dbReference type="SUPFAM" id="SSF52777">
    <property type="entry name" value="CoA-dependent acyltransferases"/>
    <property type="match status" value="6"/>
</dbReference>
<dbReference type="FunFam" id="3.30.559.10:FF:000012">
    <property type="entry name" value="Non-ribosomal peptide synthetase"/>
    <property type="match status" value="1"/>
</dbReference>
<dbReference type="InterPro" id="IPR020845">
    <property type="entry name" value="AMP-binding_CS"/>
</dbReference>
<dbReference type="Gene3D" id="2.30.38.10">
    <property type="entry name" value="Luciferase, Domain 3"/>
    <property type="match status" value="1"/>
</dbReference>
<dbReference type="CDD" id="cd17643">
    <property type="entry name" value="A_NRPS_Cytc1-like"/>
    <property type="match status" value="1"/>
</dbReference>
<dbReference type="PROSITE" id="PS00012">
    <property type="entry name" value="PHOSPHOPANTETHEINE"/>
    <property type="match status" value="1"/>
</dbReference>
<dbReference type="Gene3D" id="3.30.559.30">
    <property type="entry name" value="Nonribosomal peptide synthetase, condensation domain"/>
    <property type="match status" value="3"/>
</dbReference>
<dbReference type="InterPro" id="IPR010060">
    <property type="entry name" value="NRPS_synth"/>
</dbReference>
<dbReference type="InterPro" id="IPR009081">
    <property type="entry name" value="PP-bd_ACP"/>
</dbReference>
<evidence type="ECO:0000256" key="5">
    <source>
        <dbReference type="ARBA" id="ARBA00022598"/>
    </source>
</evidence>
<dbReference type="Gene3D" id="3.30.300.30">
    <property type="match status" value="2"/>
</dbReference>
<dbReference type="NCBIfam" id="NF003417">
    <property type="entry name" value="PRK04813.1"/>
    <property type="match status" value="2"/>
</dbReference>
<dbReference type="FunFam" id="3.30.559.30:FF:000001">
    <property type="entry name" value="Non-ribosomal peptide synthetase"/>
    <property type="match status" value="1"/>
</dbReference>
<dbReference type="InterPro" id="IPR042099">
    <property type="entry name" value="ANL_N_sf"/>
</dbReference>
<dbReference type="InterPro" id="IPR041464">
    <property type="entry name" value="TubC_N"/>
</dbReference>
<evidence type="ECO:0000259" key="7">
    <source>
        <dbReference type="PROSITE" id="PS50075"/>
    </source>
</evidence>
<keyword evidence="5" id="KW-0436">Ligase</keyword>
<dbReference type="FunFam" id="3.40.50.980:FF:000002">
    <property type="entry name" value="Enterobactin synthetase component F"/>
    <property type="match status" value="1"/>
</dbReference>
<dbReference type="Pfam" id="PF00501">
    <property type="entry name" value="AMP-binding"/>
    <property type="match status" value="2"/>
</dbReference>
<dbReference type="Gene3D" id="3.40.50.12780">
    <property type="entry name" value="N-terminal domain of ligase-like"/>
    <property type="match status" value="1"/>
</dbReference>
<evidence type="ECO:0000256" key="3">
    <source>
        <dbReference type="ARBA" id="ARBA00022450"/>
    </source>
</evidence>
<dbReference type="FunFam" id="2.30.38.10:FF:000001">
    <property type="entry name" value="Non-ribosomal peptide synthetase PvdI"/>
    <property type="match status" value="1"/>
</dbReference>
<dbReference type="Gene3D" id="3.40.50.980">
    <property type="match status" value="2"/>
</dbReference>
<dbReference type="InterPro" id="IPR045851">
    <property type="entry name" value="AMP-bd_C_sf"/>
</dbReference>
<dbReference type="InterPro" id="IPR020806">
    <property type="entry name" value="PKS_PP-bd"/>
</dbReference>
<evidence type="ECO:0000256" key="6">
    <source>
        <dbReference type="ARBA" id="ARBA00022737"/>
    </source>
</evidence>
<sequence length="2727" mass="308233">MVIAKFINEINAKGIKLWQENGQLKFKAAKGAWTDEVREKVIANKKEIIEFLCQRSQKADVPAILPVTRIKEDGSPIESFPLSFAQERLWFIDQLEPGSTGYSLPVAVTVSGELNIELLEQAFNLLIARHESLRTVFATYEGTAQQVILEHIAFKLEHVDLSNHKNDEVLHQEVQQLCQAEAATPFDLSKGPLIRGKLFKLSEKEHVLMLIKHHIISDGWSMGIMIKELGLMMRSLQLGQSPNLPPLPVQYVDYSAWQRKWLGDGGLLEKQLAYWSEKLAGVPESLNLATDYPRLSVQSVEGDKHSFSLDTRLTSKLKSMAEQNGCTLYMVLVAAFNALLYRYTGQEDICVGSPVANRHYGETEGLIGLFINTLAIRNQVKGDASFIALLAQVKSTCLAAYKHQDTPFEKIVDTVQPQRSTAINPIFQIMIGLHNERMEELAENIRRYPIDVDSSKLDLTLSFTEHPTGINGAVSYKTSLFKPQTIERLTKHFVNICQAITCAPEVNISSLEFISEAEKQLLLTEYNQTQTSYPNDKCIHQLFSEQVKSNPGKKAVVFHDETMSYQQLYDKSHALALYLQSLGVKPDTLVGLCVERSSDMMVGILGILQAGAAYLPLDPDLPDDRLTFMLEDSEAAIILTQEKLRNKLSGLASKDTKLIALDQQWSEISLFADELKRKQVKLQQLVKPHHLAYVIYTSGSTGQPKGVMIEHRMVIDYCYAVFNKLDLQHCETFGAVSTFSADLGNISLFVPVMFSKTIVMFSKGYVNNPPKLKHYLDNNLVDFMKITPSHFEMFKISDSEIVAPAKVLIFAGEPLSKEMVEVVNSLKPGCRVFNNYGPTETTISKLSTDELISDEISSINLGKPLSNTQVYILDKYKNLVPTGVPGELYIAGEGVARGYLNRPELTEENFLVNPFNTEAADSYSRMYKTGDLVRWLDDGNIEYLGRVDTQVKIRGFRIEVGEIEAQLNQHPEIKESIVTVSGQDSQKKLIAYYVAKETKEGHVINLVNETLRSWLQQSLPDYMLPTTFVSLESMPLTPSGKADRRALQYIDVSLESSNAYVAPRNSTEKQLVVIWADVLNVEEEKVGIKDNFFELGGDSIKIIQVVYSASKYDIHFDANDVFDYQSIQELVENCDTTKSKDIVREEGSLQGDVKLSPIQSRFFEHADKDVHHYNQAVLLNLNVSLSTTDLQEIAKTLIQQHDALRLRYSKGDSGWKQYYSGSIDETLAPEFHTYDISELEGEQLADYVEAICNQWQVSLNLEKGPIMKWVCFEAKDNGCDQLAIIIHHLAIDGVSWRILFDDFNRLIEQQLANESLDLDQKGSSYRDWVDSLAGYKESQQGKMDLKFWLEQSERATSSKSFFEENTLADKPYKVHDIEHTSVQLSKFDTERLLKHCHQAYGTNINDLLLTALMTSYYHATGNQNLTVDLEGHGRELLNPDIDITKTLGWFTSIYPVYFDLSNPENIGQCIKDVKSTLHSIPSKGVGYSIFRYIDQHKAIKKISDAQVVFNFLGDFSTNENKPSNNFFTLSKNSVGNTISQQRNVKSAVTINGFVAFDQLSFTFQYPKEWQGQKISQWQTCFISALETLIEQCYGSPRLGFTPDDFSLLSASPIQVDNIVQSLKQQGKTQLDNIQDIYPLTPLQSGILFETLYAQVDDNKGMYLTQSVIGINDRVDINVLQRAWKLIANHYDALRMMVFTDDVANMNTGLQVILKQVDIKIENFDWPEKTDAQLKLACEQWQQKSKLSGIRLDEWPLTRLSVFQGCESSYLLFEQHHIVMDGWAKNIVFSNFFKLYQALIKNKGYQLPTTARYGDYVKVLLERDREQESLYWQGYLNHYEEKTPLPMQHLVAKHKDAKAVFKTASFSFSKENTNRLEKLNKSHRLTMNTLLQFIWGALLHLHSGKKAVTFGSVSSGRAGIHHIQHSDQLVGLCINTTPTCISFDSELNLLDHLKHMQERELGKLNFESTPLVDIQNMLGIKTNEDFFQTLFVYENYPVEKISEAEGMIKGIFGDDAPNYPLSIKGVLLESLSMTFAWDSDYFDEKTINSLMQQFERLTLQLLADPEQTIQTVSLISETEKQLQTSYGKQQTHYPEDKCIHELFQQQVACYPNNTAVVCQNEALSYQQLYERSQALALYLRSQGVKPDTLVGLCVERSLDMLVGIMGILQAGGAYVPMDPATPDDRLAYILQDSQTSIVLTQEKLRGKLSTFAAKDTQLIALDDQWSEISDSVATLNSQQLALQQAVKPEHLAYVIYTSGSTGKPKGVMVTHHNVCRLFDSSRFGFEFGSDDVWTLFHSFSFDFSVWEIWGALFHGGRLVIVPSEVTRATEDFYKLVQEEQVTVLNQTPSAFKEFINVDQAKSAPLSLRYVIFGGEALNFASLAPWMQRHGDVSPQLVNMYGITETTVHVTYQKINQSVIHKDKASSVIGRPLTDLGIAVLDHRGELAPVGVPGELHVWGGGVTRGYLNRPELTKERFVPKLLTSDTSEKHPCMYKTGDLVCWRDDGNLEYLGRIDTQVKIRGFRIELGEIEAQLNQHPDIKDSTVIVREHNGNKHLVAYYVAENSREEQGLSLLQDDLHKWLHQSLPGYMLPAAFVSLETIPLTTNGKVDRRRLERMDVNLESSQAYLAPRNEMERQLVAIWAEVLDQDPEKIGVNDNFFELGGHSLLATQVIAKIRSQLNIDVPMKALFSATTLADVSELVQAIKGQYDKPQMDAELAEEDFEEVSL</sequence>
<dbReference type="Proteomes" id="UP000032568">
    <property type="component" value="Chromosome pTact"/>
</dbReference>
<dbReference type="GO" id="GO:0047527">
    <property type="term" value="F:2,3-dihydroxybenzoate-serine ligase activity"/>
    <property type="evidence" value="ECO:0007669"/>
    <property type="project" value="TreeGrafter"/>
</dbReference>
<feature type="domain" description="Carrier" evidence="7">
    <location>
        <begin position="1062"/>
        <end position="1138"/>
    </location>
</feature>
<dbReference type="Gene3D" id="1.10.10.1830">
    <property type="entry name" value="Non-ribosomal peptide synthase, adenylation domain"/>
    <property type="match status" value="1"/>
</dbReference>
<accession>A0AAE9YWA4</accession>
<dbReference type="InterPro" id="IPR010071">
    <property type="entry name" value="AA_adenyl_dom"/>
</dbReference>
<dbReference type="CDD" id="cd19531">
    <property type="entry name" value="LCL_NRPS-like"/>
    <property type="match status" value="1"/>
</dbReference>
<dbReference type="PANTHER" id="PTHR45527">
    <property type="entry name" value="NONRIBOSOMAL PEPTIDE SYNTHETASE"/>
    <property type="match status" value="1"/>
</dbReference>
<evidence type="ECO:0000313" key="8">
    <source>
        <dbReference type="EMBL" id="WDE02361.1"/>
    </source>
</evidence>
<keyword evidence="4" id="KW-0597">Phosphoprotein</keyword>
<dbReference type="InterPro" id="IPR036736">
    <property type="entry name" value="ACP-like_sf"/>
</dbReference>
<dbReference type="InterPro" id="IPR044894">
    <property type="entry name" value="TubC_N_sf"/>
</dbReference>
<dbReference type="FunFam" id="3.40.50.980:FF:000001">
    <property type="entry name" value="Non-ribosomal peptide synthetase"/>
    <property type="match status" value="1"/>
</dbReference>
<evidence type="ECO:0000256" key="1">
    <source>
        <dbReference type="ARBA" id="ARBA00001957"/>
    </source>
</evidence>
<evidence type="ECO:0000256" key="4">
    <source>
        <dbReference type="ARBA" id="ARBA00022553"/>
    </source>
</evidence>
<dbReference type="PROSITE" id="PS50075">
    <property type="entry name" value="CARRIER"/>
    <property type="match status" value="2"/>
</dbReference>
<dbReference type="NCBIfam" id="TIGR01733">
    <property type="entry name" value="AA-adenyl-dom"/>
    <property type="match status" value="2"/>
</dbReference>
<dbReference type="FunFam" id="1.10.1200.10:FF:000005">
    <property type="entry name" value="Nonribosomal peptide synthetase 1"/>
    <property type="match status" value="2"/>
</dbReference>
<dbReference type="InterPro" id="IPR001242">
    <property type="entry name" value="Condensation_dom"/>
</dbReference>
<comment type="similarity">
    <text evidence="2">Belongs to the ATP-dependent AMP-binding enzyme family.</text>
</comment>
<evidence type="ECO:0000256" key="2">
    <source>
        <dbReference type="ARBA" id="ARBA00006432"/>
    </source>
</evidence>
<dbReference type="GO" id="GO:0005829">
    <property type="term" value="C:cytosol"/>
    <property type="evidence" value="ECO:0007669"/>
    <property type="project" value="TreeGrafter"/>
</dbReference>
<reference evidence="8 9" key="1">
    <citation type="journal article" date="2015" name="Genome Announc.">
        <title>Draft Genome Sequences of Marine Isolates of Thalassomonas viridans and Thalassomonas actiniarum.</title>
        <authorList>
            <person name="Olonade I."/>
            <person name="van Zyl L.J."/>
            <person name="Trindade M."/>
        </authorList>
    </citation>
    <scope>NUCLEOTIDE SEQUENCE [LARGE SCALE GENOMIC DNA]</scope>
    <source>
        <strain evidence="8 9">A5K-106</strain>
    </source>
</reference>
<dbReference type="SMART" id="SM00823">
    <property type="entry name" value="PKS_PP"/>
    <property type="match status" value="1"/>
</dbReference>
<dbReference type="GO" id="GO:0031177">
    <property type="term" value="F:phosphopantetheine binding"/>
    <property type="evidence" value="ECO:0007669"/>
    <property type="project" value="InterPro"/>
</dbReference>
<dbReference type="Gene3D" id="3.30.559.10">
    <property type="entry name" value="Chloramphenicol acetyltransferase-like domain"/>
    <property type="match status" value="3"/>
</dbReference>
<organism evidence="8 9">
    <name type="scientific">Thalassomonas actiniarum</name>
    <dbReference type="NCBI Taxonomy" id="485447"/>
    <lineage>
        <taxon>Bacteria</taxon>
        <taxon>Pseudomonadati</taxon>
        <taxon>Pseudomonadota</taxon>
        <taxon>Gammaproteobacteria</taxon>
        <taxon>Alteromonadales</taxon>
        <taxon>Colwelliaceae</taxon>
        <taxon>Thalassomonas</taxon>
    </lineage>
</organism>
<dbReference type="InterPro" id="IPR025110">
    <property type="entry name" value="AMP-bd_C"/>
</dbReference>
<dbReference type="Pfam" id="PF18563">
    <property type="entry name" value="TubC_N"/>
    <property type="match status" value="1"/>
</dbReference>
<dbReference type="PANTHER" id="PTHR45527:SF1">
    <property type="entry name" value="FATTY ACID SYNTHASE"/>
    <property type="match status" value="1"/>
</dbReference>